<dbReference type="HOGENOM" id="CLU_036742_0_1_1"/>
<name>M2MTH5_BAUPA</name>
<dbReference type="OrthoDB" id="2537769at2759"/>
<evidence type="ECO:0000313" key="3">
    <source>
        <dbReference type="Proteomes" id="UP000011761"/>
    </source>
</evidence>
<keyword evidence="3" id="KW-1185">Reference proteome</keyword>
<reference evidence="2 3" key="1">
    <citation type="journal article" date="2012" name="PLoS Pathog.">
        <title>Diverse lifestyles and strategies of plant pathogenesis encoded in the genomes of eighteen Dothideomycetes fungi.</title>
        <authorList>
            <person name="Ohm R.A."/>
            <person name="Feau N."/>
            <person name="Henrissat B."/>
            <person name="Schoch C.L."/>
            <person name="Horwitz B.A."/>
            <person name="Barry K.W."/>
            <person name="Condon B.J."/>
            <person name="Copeland A.C."/>
            <person name="Dhillon B."/>
            <person name="Glaser F."/>
            <person name="Hesse C.N."/>
            <person name="Kosti I."/>
            <person name="LaButti K."/>
            <person name="Lindquist E.A."/>
            <person name="Lucas S."/>
            <person name="Salamov A.A."/>
            <person name="Bradshaw R.E."/>
            <person name="Ciuffetti L."/>
            <person name="Hamelin R.C."/>
            <person name="Kema G.H.J."/>
            <person name="Lawrence C."/>
            <person name="Scott J.A."/>
            <person name="Spatafora J.W."/>
            <person name="Turgeon B.G."/>
            <person name="de Wit P.J.G.M."/>
            <person name="Zhong S."/>
            <person name="Goodwin S.B."/>
            <person name="Grigoriev I.V."/>
        </authorList>
    </citation>
    <scope>NUCLEOTIDE SEQUENCE [LARGE SCALE GENOMIC DNA]</scope>
    <source>
        <strain evidence="2 3">UAMH 10762</strain>
    </source>
</reference>
<sequence length="393" mass="43332">MARNSGRLTAGTKMTATRKRAASTTVPLAKRSRPARPTPTKSQYFEHAGDKVDQGDIHTPDESSPGDDDKDSDFDKASIDDDLPETSEESEYESDLPEQRRKSVSIRKRTANLSVDKAKDSELWRPGVKAGLGPGNQVIIKKPKARSAGKVPYSDETIHPNTLLFLKDLKAHNDRQWLKVNDAEFRQAERDWFSFVEGLTQRLMDLDDTIPELPVKDISRTGRKGPYAHYYVQIAPNDASFVGGGIWHPEAAPTAAIRADIDNNPQRIKSVLMNDGMRKAFLSGAPANEAKAVEAFVAGNSENALKTKPKGFDADHKDIELLRLRNYTVGTKLKDGEVLGSQGMERIAELLACMKPFITYLNSVVMPDDAASIEDTDMDGESSADEGEEEAED</sequence>
<dbReference type="eggNOG" id="ENOG502RKMH">
    <property type="taxonomic scope" value="Eukaryota"/>
</dbReference>
<dbReference type="STRING" id="717646.M2MTH5"/>
<proteinExistence type="predicted"/>
<dbReference type="PANTHER" id="PTHR36452">
    <property type="entry name" value="CHROMOSOME 12, WHOLE GENOME SHOTGUN SEQUENCE"/>
    <property type="match status" value="1"/>
</dbReference>
<dbReference type="GeneID" id="19112875"/>
<evidence type="ECO:0000313" key="2">
    <source>
        <dbReference type="EMBL" id="EMC94838.1"/>
    </source>
</evidence>
<dbReference type="InterPro" id="IPR012808">
    <property type="entry name" value="CHP02453"/>
</dbReference>
<dbReference type="Proteomes" id="UP000011761">
    <property type="component" value="Unassembled WGS sequence"/>
</dbReference>
<dbReference type="OMA" id="GVMEPFV"/>
<protein>
    <recommendedName>
        <fullName evidence="4">DUF2461 domain-containing protein</fullName>
    </recommendedName>
</protein>
<dbReference type="AlphaFoldDB" id="M2MTH5"/>
<dbReference type="Pfam" id="PF09365">
    <property type="entry name" value="DUF2461"/>
    <property type="match status" value="2"/>
</dbReference>
<feature type="compositionally biased region" description="Basic and acidic residues" evidence="1">
    <location>
        <begin position="47"/>
        <end position="61"/>
    </location>
</feature>
<evidence type="ECO:0008006" key="4">
    <source>
        <dbReference type="Google" id="ProtNLM"/>
    </source>
</evidence>
<evidence type="ECO:0000256" key="1">
    <source>
        <dbReference type="SAM" id="MobiDB-lite"/>
    </source>
</evidence>
<dbReference type="EMBL" id="KB445558">
    <property type="protein sequence ID" value="EMC94838.1"/>
    <property type="molecule type" value="Genomic_DNA"/>
</dbReference>
<dbReference type="RefSeq" id="XP_007678100.1">
    <property type="nucleotide sequence ID" value="XM_007679910.1"/>
</dbReference>
<gene>
    <name evidence="2" type="ORF">BAUCODRAFT_36106</name>
</gene>
<feature type="compositionally biased region" description="Acidic residues" evidence="1">
    <location>
        <begin position="80"/>
        <end position="96"/>
    </location>
</feature>
<dbReference type="KEGG" id="bcom:BAUCODRAFT_36106"/>
<organism evidence="2 3">
    <name type="scientific">Baudoinia panamericana (strain UAMH 10762)</name>
    <name type="common">Angels' share fungus</name>
    <name type="synonym">Baudoinia compniacensis (strain UAMH 10762)</name>
    <dbReference type="NCBI Taxonomy" id="717646"/>
    <lineage>
        <taxon>Eukaryota</taxon>
        <taxon>Fungi</taxon>
        <taxon>Dikarya</taxon>
        <taxon>Ascomycota</taxon>
        <taxon>Pezizomycotina</taxon>
        <taxon>Dothideomycetes</taxon>
        <taxon>Dothideomycetidae</taxon>
        <taxon>Mycosphaerellales</taxon>
        <taxon>Teratosphaeriaceae</taxon>
        <taxon>Baudoinia</taxon>
    </lineage>
</organism>
<accession>M2MTH5</accession>
<feature type="region of interest" description="Disordered" evidence="1">
    <location>
        <begin position="371"/>
        <end position="393"/>
    </location>
</feature>
<dbReference type="PANTHER" id="PTHR36452:SF1">
    <property type="entry name" value="DUF2461 DOMAIN-CONTAINING PROTEIN"/>
    <property type="match status" value="1"/>
</dbReference>
<feature type="region of interest" description="Disordered" evidence="1">
    <location>
        <begin position="1"/>
        <end position="107"/>
    </location>
</feature>